<protein>
    <submittedName>
        <fullName evidence="1">Uncharacterized protein</fullName>
    </submittedName>
</protein>
<name>A0ABX8B822_9BACT</name>
<organism evidence="1 2">
    <name type="scientific">Chloracidobacterium validum</name>
    <dbReference type="NCBI Taxonomy" id="2821543"/>
    <lineage>
        <taxon>Bacteria</taxon>
        <taxon>Pseudomonadati</taxon>
        <taxon>Acidobacteriota</taxon>
        <taxon>Terriglobia</taxon>
        <taxon>Terriglobales</taxon>
        <taxon>Acidobacteriaceae</taxon>
        <taxon>Chloracidobacterium</taxon>
    </lineage>
</organism>
<dbReference type="RefSeq" id="WP_211428730.1">
    <property type="nucleotide sequence ID" value="NZ_CP072648.1"/>
</dbReference>
<gene>
    <name evidence="1" type="ORF">J8C06_10975</name>
</gene>
<dbReference type="Gene3D" id="2.60.120.380">
    <property type="match status" value="1"/>
</dbReference>
<reference evidence="1 2" key="1">
    <citation type="submission" date="2021-03" db="EMBL/GenBank/DDBJ databases">
        <title>Genomic and phenotypic characterization of Chloracidobacterium isolates provides evidence for multiple species.</title>
        <authorList>
            <person name="Saini M.K."/>
            <person name="Costas A.M.G."/>
            <person name="Tank M."/>
            <person name="Bryant D.A."/>
        </authorList>
    </citation>
    <scope>NUCLEOTIDE SEQUENCE [LARGE SCALE GENOMIC DNA]</scope>
    <source>
        <strain evidence="1 2">BV2-C</strain>
    </source>
</reference>
<dbReference type="Proteomes" id="UP000676506">
    <property type="component" value="Chromosome 1"/>
</dbReference>
<sequence length="133" mass="14547">MKQVLLKNVLVGLVLMGLMTPMVWAQKRVKFPKGQTSVILKGRTTGGPSESGGMNPVAYVFRARRGQHLTLRLTSARKHAVFGLYAPGMELVEGAQGVTDWSGELPATGDYEIIVFPEDERTNTTFALEITIV</sequence>
<proteinExistence type="predicted"/>
<evidence type="ECO:0000313" key="1">
    <source>
        <dbReference type="EMBL" id="QUW02839.1"/>
    </source>
</evidence>
<dbReference type="EMBL" id="CP072648">
    <property type="protein sequence ID" value="QUW02839.1"/>
    <property type="molecule type" value="Genomic_DNA"/>
</dbReference>
<evidence type="ECO:0000313" key="2">
    <source>
        <dbReference type="Proteomes" id="UP000676506"/>
    </source>
</evidence>
<keyword evidence="2" id="KW-1185">Reference proteome</keyword>
<accession>A0ABX8B822</accession>